<dbReference type="AlphaFoldDB" id="A0AAD5R7M3"/>
<feature type="region of interest" description="Disordered" evidence="1">
    <location>
        <begin position="395"/>
        <end position="428"/>
    </location>
</feature>
<protein>
    <recommendedName>
        <fullName evidence="2">C2H2-type domain-containing protein</fullName>
    </recommendedName>
</protein>
<feature type="region of interest" description="Disordered" evidence="1">
    <location>
        <begin position="525"/>
        <end position="568"/>
    </location>
</feature>
<dbReference type="SMART" id="SM00355">
    <property type="entry name" value="ZnF_C2H2"/>
    <property type="match status" value="2"/>
</dbReference>
<dbReference type="InterPro" id="IPR013087">
    <property type="entry name" value="Znf_C2H2_type"/>
</dbReference>
<evidence type="ECO:0000256" key="1">
    <source>
        <dbReference type="SAM" id="MobiDB-lite"/>
    </source>
</evidence>
<sequence length="568" mass="63920">MSQIRPPGVADLVTYLNSLPENIRQLFERECSVLLECRLCKNMYRGFVNFLSHKTKYCRAEVHEISHTNTGSSGDAIPPKRTVTMRRANLVKHGSRKADVSEVAARTEDLSTATSFVHTLPSSRRNAMAVVGADGSTQVHIPPCDSVPETLPPGRVLLLQPQEHPTRYPGMSSRMRLRSNDARVLSKEEHECVERLVKYFNDAVDPTLRRCLYSSCSDISLFGSTWALAYHMSVKHSKKEEQTNAIPCLMCSKKFTTWDYFLSHVSIKHKQIKLDHQSQRRKAAEEAINKRRTRKVRTVRQTTSVVSRVGRCRSLSPEPNQTDEGQPKTVDTQEIETFNPMVSVQVEDEKLEGNGKPPATTEAVECNNVCSLNENTSAGQDSATRPFKYRRIRRSVTRSEEDDRQPCVSSSRERVKRKTPARERDATSHVEHEILVKSNESSEHVTCPSEETSALPPTICEDSIMKDVTSGVTDSLTVTNVRSRSSRLRKRPDWTDNEDFDIVEDRKCRRDGASDSSIIPVFNQVDSTSSNSQNVSTRARTTTANSVDHADAPSRRLKQDVNALSDDT</sequence>
<gene>
    <name evidence="3" type="ORF">KIN20_032990</name>
</gene>
<evidence type="ECO:0000313" key="3">
    <source>
        <dbReference type="EMBL" id="KAJ1371109.1"/>
    </source>
</evidence>
<accession>A0AAD5R7M3</accession>
<dbReference type="PANTHER" id="PTHR21020">
    <property type="entry name" value="ZINC FINGER PROTEIN 800"/>
    <property type="match status" value="1"/>
</dbReference>
<comment type="caution">
    <text evidence="3">The sequence shown here is derived from an EMBL/GenBank/DDBJ whole genome shotgun (WGS) entry which is preliminary data.</text>
</comment>
<reference evidence="3" key="1">
    <citation type="submission" date="2021-06" db="EMBL/GenBank/DDBJ databases">
        <title>Parelaphostrongylus tenuis whole genome reference sequence.</title>
        <authorList>
            <person name="Garwood T.J."/>
            <person name="Larsen P.A."/>
            <person name="Fountain-Jones N.M."/>
            <person name="Garbe J.R."/>
            <person name="Macchietto M.G."/>
            <person name="Kania S.A."/>
            <person name="Gerhold R.W."/>
            <person name="Richards J.E."/>
            <person name="Wolf T.M."/>
        </authorList>
    </citation>
    <scope>NUCLEOTIDE SEQUENCE</scope>
    <source>
        <strain evidence="3">MNPRO001-30</strain>
        <tissue evidence="3">Meninges</tissue>
    </source>
</reference>
<feature type="domain" description="C2H2-type" evidence="2">
    <location>
        <begin position="248"/>
        <end position="269"/>
    </location>
</feature>
<proteinExistence type="predicted"/>
<dbReference type="PANTHER" id="PTHR21020:SF0">
    <property type="entry name" value="ZINC FINGER PROTEIN 800"/>
    <property type="match status" value="1"/>
</dbReference>
<dbReference type="InterPro" id="IPR039149">
    <property type="entry name" value="ZNF800"/>
</dbReference>
<feature type="non-terminal residue" evidence="3">
    <location>
        <position position="1"/>
    </location>
</feature>
<organism evidence="3 4">
    <name type="scientific">Parelaphostrongylus tenuis</name>
    <name type="common">Meningeal worm</name>
    <dbReference type="NCBI Taxonomy" id="148309"/>
    <lineage>
        <taxon>Eukaryota</taxon>
        <taxon>Metazoa</taxon>
        <taxon>Ecdysozoa</taxon>
        <taxon>Nematoda</taxon>
        <taxon>Chromadorea</taxon>
        <taxon>Rhabditida</taxon>
        <taxon>Rhabditina</taxon>
        <taxon>Rhabditomorpha</taxon>
        <taxon>Strongyloidea</taxon>
        <taxon>Metastrongylidae</taxon>
        <taxon>Parelaphostrongylus</taxon>
    </lineage>
</organism>
<feature type="compositionally biased region" description="Polar residues" evidence="1">
    <location>
        <begin position="525"/>
        <end position="546"/>
    </location>
</feature>
<feature type="compositionally biased region" description="Basic and acidic residues" evidence="1">
    <location>
        <begin position="548"/>
        <end position="559"/>
    </location>
</feature>
<evidence type="ECO:0000313" key="4">
    <source>
        <dbReference type="Proteomes" id="UP001196413"/>
    </source>
</evidence>
<name>A0AAD5R7M3_PARTN</name>
<evidence type="ECO:0000259" key="2">
    <source>
        <dbReference type="PROSITE" id="PS00028"/>
    </source>
</evidence>
<dbReference type="Proteomes" id="UP001196413">
    <property type="component" value="Unassembled WGS sequence"/>
</dbReference>
<keyword evidence="4" id="KW-1185">Reference proteome</keyword>
<dbReference type="EMBL" id="JAHQIW010006913">
    <property type="protein sequence ID" value="KAJ1371109.1"/>
    <property type="molecule type" value="Genomic_DNA"/>
</dbReference>
<dbReference type="PROSITE" id="PS00028">
    <property type="entry name" value="ZINC_FINGER_C2H2_1"/>
    <property type="match status" value="1"/>
</dbReference>